<protein>
    <submittedName>
        <fullName evidence="1 3">Expressed protein</fullName>
    </submittedName>
</protein>
<gene>
    <name evidence="1" type="ORF">EgrG_000963900</name>
</gene>
<proteinExistence type="predicted"/>
<dbReference type="EMBL" id="LK028577">
    <property type="protein sequence ID" value="CDS16925.1"/>
    <property type="molecule type" value="Genomic_DNA"/>
</dbReference>
<name>A0A068WB52_ECHGR</name>
<dbReference type="WBParaSite" id="EgrG_000963900">
    <property type="protein sequence ID" value="EgrG_000963900"/>
    <property type="gene ID" value="EgrG_000963900"/>
</dbReference>
<evidence type="ECO:0000313" key="3">
    <source>
        <dbReference type="WBParaSite" id="EgrG_000963900"/>
    </source>
</evidence>
<reference evidence="1" key="2">
    <citation type="submission" date="2014-06" db="EMBL/GenBank/DDBJ databases">
        <authorList>
            <person name="Aslett M."/>
        </authorList>
    </citation>
    <scope>NUCLEOTIDE SEQUENCE</scope>
</reference>
<evidence type="ECO:0000313" key="2">
    <source>
        <dbReference type="Proteomes" id="UP000492820"/>
    </source>
</evidence>
<dbReference type="Proteomes" id="UP000492820">
    <property type="component" value="Unassembled WGS sequence"/>
</dbReference>
<reference evidence="3" key="3">
    <citation type="submission" date="2020-10" db="UniProtKB">
        <authorList>
            <consortium name="WormBaseParasite"/>
        </authorList>
    </citation>
    <scope>IDENTIFICATION</scope>
</reference>
<evidence type="ECO:0000313" key="1">
    <source>
        <dbReference type="EMBL" id="CDS16925.1"/>
    </source>
</evidence>
<reference evidence="1 2" key="1">
    <citation type="journal article" date="2013" name="Nature">
        <title>The genomes of four tapeworm species reveal adaptations to parasitism.</title>
        <authorList>
            <person name="Tsai I.J."/>
            <person name="Zarowiecki M."/>
            <person name="Holroyd N."/>
            <person name="Garciarrubio A."/>
            <person name="Sanchez-Flores A."/>
            <person name="Brooks K.L."/>
            <person name="Tracey A."/>
            <person name="Bobes R.J."/>
            <person name="Fragoso G."/>
            <person name="Sciutto E."/>
            <person name="Aslett M."/>
            <person name="Beasley H."/>
            <person name="Bennett H.M."/>
            <person name="Cai J."/>
            <person name="Camicia F."/>
            <person name="Clark R."/>
            <person name="Cucher M."/>
            <person name="De Silva N."/>
            <person name="Day T.A."/>
            <person name="Deplazes P."/>
            <person name="Estrada K."/>
            <person name="Fernandez C."/>
            <person name="Holland P.W."/>
            <person name="Hou J."/>
            <person name="Hu S."/>
            <person name="Huckvale T."/>
            <person name="Hung S.S."/>
            <person name="Kamenetzky L."/>
            <person name="Keane J.A."/>
            <person name="Kiss F."/>
            <person name="Koziol U."/>
            <person name="Lambert O."/>
            <person name="Liu K."/>
            <person name="Luo X."/>
            <person name="Luo Y."/>
            <person name="Macchiaroli N."/>
            <person name="Nichol S."/>
            <person name="Paps J."/>
            <person name="Parkinson J."/>
            <person name="Pouchkina-Stantcheva N."/>
            <person name="Riddiford N."/>
            <person name="Rosenzvit M."/>
            <person name="Salinas G."/>
            <person name="Wasmuth J.D."/>
            <person name="Zamanian M."/>
            <person name="Zheng Y."/>
            <person name="Cai X."/>
            <person name="Soberon X."/>
            <person name="Olson P.D."/>
            <person name="Laclette J.P."/>
            <person name="Brehm K."/>
            <person name="Berriman M."/>
            <person name="Garciarrubio A."/>
            <person name="Bobes R.J."/>
            <person name="Fragoso G."/>
            <person name="Sanchez-Flores A."/>
            <person name="Estrada K."/>
            <person name="Cevallos M.A."/>
            <person name="Morett E."/>
            <person name="Gonzalez V."/>
            <person name="Portillo T."/>
            <person name="Ochoa-Leyva A."/>
            <person name="Jose M.V."/>
            <person name="Sciutto E."/>
            <person name="Landa A."/>
            <person name="Jimenez L."/>
            <person name="Valdes V."/>
            <person name="Carrero J.C."/>
            <person name="Larralde C."/>
            <person name="Morales-Montor J."/>
            <person name="Limon-Lason J."/>
            <person name="Soberon X."/>
            <person name="Laclette J.P."/>
        </authorList>
    </citation>
    <scope>NUCLEOTIDE SEQUENCE [LARGE SCALE GENOMIC DNA]</scope>
</reference>
<dbReference type="AlphaFoldDB" id="A0A068WB52"/>
<organism evidence="1">
    <name type="scientific">Echinococcus granulosus</name>
    <name type="common">Hydatid tapeworm</name>
    <dbReference type="NCBI Taxonomy" id="6210"/>
    <lineage>
        <taxon>Eukaryota</taxon>
        <taxon>Metazoa</taxon>
        <taxon>Spiralia</taxon>
        <taxon>Lophotrochozoa</taxon>
        <taxon>Platyhelminthes</taxon>
        <taxon>Cestoda</taxon>
        <taxon>Eucestoda</taxon>
        <taxon>Cyclophyllidea</taxon>
        <taxon>Taeniidae</taxon>
        <taxon>Echinococcus</taxon>
        <taxon>Echinococcus granulosus group</taxon>
    </lineage>
</organism>
<accession>A0A068WB52</accession>
<sequence>MSSPSVYDIEMNHFLPYATFDHLLFRRFWKTALNMLIFAVEHPGLLLRWWVNKVASLFPGAYCGRKGMSGRSSRLLIKGENPHSK</sequence>